<dbReference type="STRING" id="1437425.CSEC_2371"/>
<evidence type="ECO:0000313" key="2">
    <source>
        <dbReference type="EMBL" id="CDR35177.1"/>
    </source>
</evidence>
<feature type="transmembrane region" description="Helical" evidence="1">
    <location>
        <begin position="178"/>
        <end position="206"/>
    </location>
</feature>
<keyword evidence="1" id="KW-0813">Transport</keyword>
<keyword evidence="3" id="KW-1185">Reference proteome</keyword>
<dbReference type="Proteomes" id="UP000031552">
    <property type="component" value="Unassembled WGS sequence"/>
</dbReference>
<keyword evidence="1" id="KW-1003">Cell membrane</keyword>
<dbReference type="InterPro" id="IPR003744">
    <property type="entry name" value="YhhQ"/>
</dbReference>
<sequence length="227" mass="25545">MDFSKNIYRIISTTFSVIVVVSNIISAKLFALPLFSNFSIPAGLLTYPLTFLLSDLTTEIFGAKKSREMVYMAFGMTLLSFAIIQLALYMPSNDPLNAQAFKEVFGLNGMIVFSSLAAYAAAQLLDIKLYSYIRFLTGPRFLWVRNNGSTLLSQIADTFIVNSIHLTIGLGMDPSSVLWIMAISYFYKAFVSIAVTPLFYLLLYLIQKNMNFHEKRFESAAKKLLKI</sequence>
<comment type="function">
    <text evidence="1">Involved in the import of queuosine (Q) precursors, required for Q precursor salvage.</text>
</comment>
<feature type="transmembrane region" description="Helical" evidence="1">
    <location>
        <begin position="69"/>
        <end position="90"/>
    </location>
</feature>
<dbReference type="GO" id="GO:0022857">
    <property type="term" value="F:transmembrane transporter activity"/>
    <property type="evidence" value="ECO:0007669"/>
    <property type="project" value="UniProtKB-UniRule"/>
</dbReference>
<comment type="subcellular location">
    <subcellularLocation>
        <location evidence="1">Cell membrane</location>
        <topology evidence="1">Multi-pass membrane protein</topology>
    </subcellularLocation>
</comment>
<dbReference type="NCBIfam" id="TIGR00697">
    <property type="entry name" value="queuosine precursor transporter"/>
    <property type="match status" value="1"/>
</dbReference>
<accession>A0A090D0V0</accession>
<feature type="transmembrane region" description="Helical" evidence="1">
    <location>
        <begin position="151"/>
        <end position="172"/>
    </location>
</feature>
<comment type="caution">
    <text evidence="2">The sequence shown here is derived from an EMBL/GenBank/DDBJ whole genome shotgun (WGS) entry which is preliminary data.</text>
</comment>
<evidence type="ECO:0000256" key="1">
    <source>
        <dbReference type="HAMAP-Rule" id="MF_02088"/>
    </source>
</evidence>
<dbReference type="PANTHER" id="PTHR34300">
    <property type="entry name" value="QUEUOSINE PRECURSOR TRANSPORTER-RELATED"/>
    <property type="match status" value="1"/>
</dbReference>
<dbReference type="eggNOG" id="COG1738">
    <property type="taxonomic scope" value="Bacteria"/>
</dbReference>
<dbReference type="EMBL" id="CCEJ010000014">
    <property type="protein sequence ID" value="CDR35177.1"/>
    <property type="molecule type" value="Genomic_DNA"/>
</dbReference>
<dbReference type="HAMAP" id="MF_02088">
    <property type="entry name" value="Q_prec_transport"/>
    <property type="match status" value="1"/>
</dbReference>
<feature type="transmembrane region" description="Helical" evidence="1">
    <location>
        <begin position="38"/>
        <end position="57"/>
    </location>
</feature>
<dbReference type="PANTHER" id="PTHR34300:SF2">
    <property type="entry name" value="QUEUOSINE PRECURSOR TRANSPORTER-RELATED"/>
    <property type="match status" value="1"/>
</dbReference>
<dbReference type="Pfam" id="PF02592">
    <property type="entry name" value="Vut_1"/>
    <property type="match status" value="1"/>
</dbReference>
<protein>
    <recommendedName>
        <fullName evidence="1">Probable queuosine precursor transporter</fullName>
        <shortName evidence="1">Q precursor transporter</shortName>
    </recommendedName>
</protein>
<dbReference type="AlphaFoldDB" id="A0A090D0V0"/>
<proteinExistence type="inferred from homology"/>
<feature type="transmembrane region" description="Helical" evidence="1">
    <location>
        <begin position="7"/>
        <end position="26"/>
    </location>
</feature>
<reference evidence="2" key="1">
    <citation type="submission" date="2013-12" db="EMBL/GenBank/DDBJ databases">
        <authorList>
            <person name="Linke B."/>
        </authorList>
    </citation>
    <scope>NUCLEOTIDE SEQUENCE [LARGE SCALE GENOMIC DNA]</scope>
    <source>
        <strain evidence="2">CRIB-18</strain>
    </source>
</reference>
<keyword evidence="1" id="KW-0812">Transmembrane</keyword>
<comment type="similarity">
    <text evidence="1">Belongs to the vitamin uptake transporter (VUT/ECF) (TC 2.A.88) family. Q precursor transporter subfamily.</text>
</comment>
<keyword evidence="1" id="KW-1133">Transmembrane helix</keyword>
<name>A0A090D0V0_9BACT</name>
<reference evidence="2" key="2">
    <citation type="submission" date="2014-09" db="EMBL/GenBank/DDBJ databases">
        <title>Criblamydia sequanensis harbors a mega-plasmid encoding arsenite resistance.</title>
        <authorList>
            <person name="Bertelli C."/>
            <person name="Goesmann A."/>
            <person name="Greub G."/>
        </authorList>
    </citation>
    <scope>NUCLEOTIDE SEQUENCE [LARGE SCALE GENOMIC DNA]</scope>
    <source>
        <strain evidence="2">CRIB-18</strain>
    </source>
</reference>
<gene>
    <name evidence="2" type="ORF">CSEC_2371</name>
</gene>
<feature type="transmembrane region" description="Helical" evidence="1">
    <location>
        <begin position="110"/>
        <end position="130"/>
    </location>
</feature>
<keyword evidence="1" id="KW-0472">Membrane</keyword>
<organism evidence="2 3">
    <name type="scientific">Candidatus Criblamydia sequanensis CRIB-18</name>
    <dbReference type="NCBI Taxonomy" id="1437425"/>
    <lineage>
        <taxon>Bacteria</taxon>
        <taxon>Pseudomonadati</taxon>
        <taxon>Chlamydiota</taxon>
        <taxon>Chlamydiia</taxon>
        <taxon>Parachlamydiales</taxon>
        <taxon>Candidatus Criblamydiaceae</taxon>
        <taxon>Candidatus Criblamydia</taxon>
    </lineage>
</organism>
<dbReference type="GO" id="GO:0005886">
    <property type="term" value="C:plasma membrane"/>
    <property type="evidence" value="ECO:0007669"/>
    <property type="project" value="UniProtKB-SubCell"/>
</dbReference>
<evidence type="ECO:0000313" key="3">
    <source>
        <dbReference type="Proteomes" id="UP000031552"/>
    </source>
</evidence>